<name>A0A1S9RY58_PENBI</name>
<protein>
    <submittedName>
        <fullName evidence="8">Phytanoyl-CoA dioxygenase family protein</fullName>
    </submittedName>
</protein>
<accession>A0A1S9RY58</accession>
<comment type="similarity">
    <text evidence="2">Belongs to the PhyH family.</text>
</comment>
<evidence type="ECO:0000313" key="8">
    <source>
        <dbReference type="EMBL" id="OOQ90442.1"/>
    </source>
</evidence>
<dbReference type="Gene3D" id="2.60.120.620">
    <property type="entry name" value="q2cbj1_9rhob like domain"/>
    <property type="match status" value="2"/>
</dbReference>
<keyword evidence="7" id="KW-0408">Iron</keyword>
<dbReference type="GO" id="GO:0051213">
    <property type="term" value="F:dioxygenase activity"/>
    <property type="evidence" value="ECO:0007669"/>
    <property type="project" value="UniProtKB-KW"/>
</dbReference>
<evidence type="ECO:0000256" key="3">
    <source>
        <dbReference type="ARBA" id="ARBA00011738"/>
    </source>
</evidence>
<comment type="cofactor">
    <cofactor evidence="1">
        <name>Fe cation</name>
        <dbReference type="ChEBI" id="CHEBI:24875"/>
    </cofactor>
</comment>
<dbReference type="GO" id="GO:0046872">
    <property type="term" value="F:metal ion binding"/>
    <property type="evidence" value="ECO:0007669"/>
    <property type="project" value="UniProtKB-KW"/>
</dbReference>
<dbReference type="SUPFAM" id="SSF51197">
    <property type="entry name" value="Clavaminate synthase-like"/>
    <property type="match status" value="1"/>
</dbReference>
<evidence type="ECO:0000313" key="9">
    <source>
        <dbReference type="Proteomes" id="UP000190744"/>
    </source>
</evidence>
<comment type="subunit">
    <text evidence="3">Homodimer.</text>
</comment>
<keyword evidence="6" id="KW-0560">Oxidoreductase</keyword>
<gene>
    <name evidence="8" type="ORF">PEBR_04832</name>
</gene>
<dbReference type="PANTHER" id="PTHR20883:SF45">
    <property type="entry name" value="PHYTANOYL-COA DIOXYGENASE FAMILY PROTEIN"/>
    <property type="match status" value="1"/>
</dbReference>
<dbReference type="PANTHER" id="PTHR20883">
    <property type="entry name" value="PHYTANOYL-COA DIOXYGENASE DOMAIN CONTAINING 1"/>
    <property type="match status" value="1"/>
</dbReference>
<dbReference type="AlphaFoldDB" id="A0A1S9RY58"/>
<dbReference type="InterPro" id="IPR008775">
    <property type="entry name" value="Phytyl_CoA_dOase-like"/>
</dbReference>
<dbReference type="Proteomes" id="UP000190744">
    <property type="component" value="Unassembled WGS sequence"/>
</dbReference>
<proteinExistence type="inferred from homology"/>
<organism evidence="8 9">
    <name type="scientific">Penicillium brasilianum</name>
    <dbReference type="NCBI Taxonomy" id="104259"/>
    <lineage>
        <taxon>Eukaryota</taxon>
        <taxon>Fungi</taxon>
        <taxon>Dikarya</taxon>
        <taxon>Ascomycota</taxon>
        <taxon>Pezizomycotina</taxon>
        <taxon>Eurotiomycetes</taxon>
        <taxon>Eurotiomycetidae</taxon>
        <taxon>Eurotiales</taxon>
        <taxon>Aspergillaceae</taxon>
        <taxon>Penicillium</taxon>
    </lineage>
</organism>
<evidence type="ECO:0000256" key="6">
    <source>
        <dbReference type="ARBA" id="ARBA00023002"/>
    </source>
</evidence>
<reference evidence="9" key="1">
    <citation type="submission" date="2015-09" db="EMBL/GenBank/DDBJ databases">
        <authorList>
            <person name="Fill T.P."/>
            <person name="Baretta J.F."/>
            <person name="de Almeida L.G."/>
            <person name="Rocha M."/>
            <person name="de Souza D.H."/>
            <person name="Malavazi I."/>
            <person name="Cerdeira L.T."/>
            <person name="Hong H."/>
            <person name="Samborskyy M."/>
            <person name="de Vasconcelos A.T."/>
            <person name="Leadlay P."/>
            <person name="Rodrigues-Filho E."/>
        </authorList>
    </citation>
    <scope>NUCLEOTIDE SEQUENCE [LARGE SCALE GENOMIC DNA]</scope>
    <source>
        <strain evidence="9">LaBioMMi 136</strain>
    </source>
</reference>
<evidence type="ECO:0000256" key="2">
    <source>
        <dbReference type="ARBA" id="ARBA00005830"/>
    </source>
</evidence>
<keyword evidence="5 8" id="KW-0223">Dioxygenase</keyword>
<keyword evidence="4" id="KW-0479">Metal-binding</keyword>
<evidence type="ECO:0000256" key="1">
    <source>
        <dbReference type="ARBA" id="ARBA00001962"/>
    </source>
</evidence>
<comment type="caution">
    <text evidence="8">The sequence shown here is derived from an EMBL/GenBank/DDBJ whole genome shotgun (WGS) entry which is preliminary data.</text>
</comment>
<evidence type="ECO:0000256" key="4">
    <source>
        <dbReference type="ARBA" id="ARBA00022723"/>
    </source>
</evidence>
<evidence type="ECO:0000256" key="7">
    <source>
        <dbReference type="ARBA" id="ARBA00023004"/>
    </source>
</evidence>
<dbReference type="Pfam" id="PF05721">
    <property type="entry name" value="PhyH"/>
    <property type="match status" value="1"/>
</dbReference>
<dbReference type="EMBL" id="LJBN01000079">
    <property type="protein sequence ID" value="OOQ90442.1"/>
    <property type="molecule type" value="Genomic_DNA"/>
</dbReference>
<sequence length="323" mass="35937">MTAPNNGRSFARLNTADASTTPEKAISFIERDGGVIIENLIGQDLAEQIKKDLKPHFDKDIPDKYGFFPATTQRATGLLGISDACVELACNPFYISVANALVSSTFTFWRDDHQVTVSGKPIISSTVGFRVNPGGTQQVLHRDDNDYHPTNQMMPVMIGCVTALTKTTKENGATIAIPGSHLWGPDRRPLNEEAVPAELQPGDAFIFLGNLYHAGGSNITRYAHQYFMHHPPTFKETQVLLIQFLAFSRDEYRETVGIFLCKPTLRPAENQFLMVPLERARQLKPQAQRLLGYGLCDPGVGFMNYQDPMRVLFGVEDEETVNM</sequence>
<evidence type="ECO:0000256" key="5">
    <source>
        <dbReference type="ARBA" id="ARBA00022964"/>
    </source>
</evidence>